<organism evidence="1 2">
    <name type="scientific">Neofusicoccum parvum</name>
    <dbReference type="NCBI Taxonomy" id="310453"/>
    <lineage>
        <taxon>Eukaryota</taxon>
        <taxon>Fungi</taxon>
        <taxon>Dikarya</taxon>
        <taxon>Ascomycota</taxon>
        <taxon>Pezizomycotina</taxon>
        <taxon>Dothideomycetes</taxon>
        <taxon>Dothideomycetes incertae sedis</taxon>
        <taxon>Botryosphaeriales</taxon>
        <taxon>Botryosphaeriaceae</taxon>
        <taxon>Neofusicoccum</taxon>
    </lineage>
</organism>
<reference evidence="1" key="1">
    <citation type="submission" date="2024-09" db="EMBL/GenBank/DDBJ databases">
        <title>Draft Genome Sequences of Neofusicoccum parvum.</title>
        <authorList>
            <person name="Ashida A."/>
            <person name="Camagna M."/>
            <person name="Tanaka A."/>
            <person name="Takemoto D."/>
        </authorList>
    </citation>
    <scope>NUCLEOTIDE SEQUENCE</scope>
    <source>
        <strain evidence="1">PPO83</strain>
    </source>
</reference>
<evidence type="ECO:0000313" key="2">
    <source>
        <dbReference type="Proteomes" id="UP001165186"/>
    </source>
</evidence>
<accession>A0ACB5RXP8</accession>
<name>A0ACB5RXP8_9PEZI</name>
<sequence length="163" mass="18322">MITRAIMVVLESVEKRYILLPAHKDRSRDATSGTFSRSVFAWLTSLFVHGYRNILTLDDLHPLDKKLKSEQLYKSFEQAWDRVPDKKIPGVLFNTWLGSFSGPIMAAAIPKLFFIGFTYAQPFLITNAIALSSTPSTERYDNIGYGLIGAYVIVYTGIAVKLP</sequence>
<gene>
    <name evidence="1" type="primary">g12797</name>
    <name evidence="1" type="ORF">NpPPO83_00012797</name>
</gene>
<dbReference type="EMBL" id="BSXG01000018">
    <property type="protein sequence ID" value="GME25281.1"/>
    <property type="molecule type" value="Genomic_DNA"/>
</dbReference>
<keyword evidence="2" id="KW-1185">Reference proteome</keyword>
<protein>
    <submittedName>
        <fullName evidence="1">Metal resistance protein YCF1-like protein 2</fullName>
    </submittedName>
</protein>
<proteinExistence type="predicted"/>
<evidence type="ECO:0000313" key="1">
    <source>
        <dbReference type="EMBL" id="GME25281.1"/>
    </source>
</evidence>
<comment type="caution">
    <text evidence="1">The sequence shown here is derived from an EMBL/GenBank/DDBJ whole genome shotgun (WGS) entry which is preliminary data.</text>
</comment>
<dbReference type="Proteomes" id="UP001165186">
    <property type="component" value="Unassembled WGS sequence"/>
</dbReference>